<proteinExistence type="predicted"/>
<dbReference type="EMBL" id="VSSQ01143565">
    <property type="protein sequence ID" value="MPN63724.1"/>
    <property type="molecule type" value="Genomic_DNA"/>
</dbReference>
<dbReference type="AlphaFoldDB" id="A0A645JVJ3"/>
<accession>A0A645JVJ3</accession>
<name>A0A645JVJ3_9ZZZZ</name>
<protein>
    <submittedName>
        <fullName evidence="1">Uncharacterized protein</fullName>
    </submittedName>
</protein>
<organism evidence="1">
    <name type="scientific">bioreactor metagenome</name>
    <dbReference type="NCBI Taxonomy" id="1076179"/>
    <lineage>
        <taxon>unclassified sequences</taxon>
        <taxon>metagenomes</taxon>
        <taxon>ecological metagenomes</taxon>
    </lineage>
</organism>
<evidence type="ECO:0000313" key="1">
    <source>
        <dbReference type="EMBL" id="MPN63724.1"/>
    </source>
</evidence>
<reference evidence="1" key="1">
    <citation type="submission" date="2019-08" db="EMBL/GenBank/DDBJ databases">
        <authorList>
            <person name="Kucharzyk K."/>
            <person name="Murdoch R.W."/>
            <person name="Higgins S."/>
            <person name="Loffler F."/>
        </authorList>
    </citation>
    <scope>NUCLEOTIDE SEQUENCE</scope>
</reference>
<gene>
    <name evidence="1" type="ORF">SDC9_211490</name>
</gene>
<sequence length="56" mass="6633">MPDYKEMYFKIFKASEQAINILVSAQRECEELYVSSQEPELRFIELSVENNKSVEK</sequence>
<comment type="caution">
    <text evidence="1">The sequence shown here is derived from an EMBL/GenBank/DDBJ whole genome shotgun (WGS) entry which is preliminary data.</text>
</comment>